<name>A0ABW6Y612_9ACTN</name>
<evidence type="ECO:0000313" key="5">
    <source>
        <dbReference type="Proteomes" id="UP001603013"/>
    </source>
</evidence>
<feature type="region of interest" description="Disordered" evidence="1">
    <location>
        <begin position="1"/>
        <end position="40"/>
    </location>
</feature>
<dbReference type="EMBL" id="JBIBSM010000002">
    <property type="protein sequence ID" value="MFF8275256.1"/>
    <property type="molecule type" value="Genomic_DNA"/>
</dbReference>
<organism evidence="4 5">
    <name type="scientific">Streptomyces lateritius</name>
    <dbReference type="NCBI Taxonomy" id="67313"/>
    <lineage>
        <taxon>Bacteria</taxon>
        <taxon>Bacillati</taxon>
        <taxon>Actinomycetota</taxon>
        <taxon>Actinomycetes</taxon>
        <taxon>Kitasatosporales</taxon>
        <taxon>Streptomycetaceae</taxon>
        <taxon>Streptomyces</taxon>
    </lineage>
</organism>
<evidence type="ECO:0000313" key="4">
    <source>
        <dbReference type="EMBL" id="MFF8275256.1"/>
    </source>
</evidence>
<accession>A0ABW6Y612</accession>
<gene>
    <name evidence="4" type="ORF">ACF05T_03920</name>
</gene>
<dbReference type="InterPro" id="IPR028087">
    <property type="entry name" value="Tad_N"/>
</dbReference>
<evidence type="ECO:0000256" key="1">
    <source>
        <dbReference type="SAM" id="MobiDB-lite"/>
    </source>
</evidence>
<reference evidence="4 5" key="1">
    <citation type="submission" date="2024-10" db="EMBL/GenBank/DDBJ databases">
        <title>The Natural Products Discovery Center: Release of the First 8490 Sequenced Strains for Exploring Actinobacteria Biosynthetic Diversity.</title>
        <authorList>
            <person name="Kalkreuter E."/>
            <person name="Kautsar S.A."/>
            <person name="Yang D."/>
            <person name="Bader C.D."/>
            <person name="Teijaro C.N."/>
            <person name="Fluegel L."/>
            <person name="Davis C.M."/>
            <person name="Simpson J.R."/>
            <person name="Lauterbach L."/>
            <person name="Steele A.D."/>
            <person name="Gui C."/>
            <person name="Meng S."/>
            <person name="Li G."/>
            <person name="Viehrig K."/>
            <person name="Ye F."/>
            <person name="Su P."/>
            <person name="Kiefer A.F."/>
            <person name="Nichols A."/>
            <person name="Cepeda A.J."/>
            <person name="Yan W."/>
            <person name="Fan B."/>
            <person name="Jiang Y."/>
            <person name="Adhikari A."/>
            <person name="Zheng C.-J."/>
            <person name="Schuster L."/>
            <person name="Cowan T.M."/>
            <person name="Smanski M.J."/>
            <person name="Chevrette M.G."/>
            <person name="De Carvalho L.P.S."/>
            <person name="Shen B."/>
        </authorList>
    </citation>
    <scope>NUCLEOTIDE SEQUENCE [LARGE SCALE GENOMIC DNA]</scope>
    <source>
        <strain evidence="4 5">NPDC015755</strain>
    </source>
</reference>
<comment type="caution">
    <text evidence="4">The sequence shown here is derived from an EMBL/GenBank/DDBJ whole genome shotgun (WGS) entry which is preliminary data.</text>
</comment>
<dbReference type="Pfam" id="PF13400">
    <property type="entry name" value="Tad"/>
    <property type="match status" value="1"/>
</dbReference>
<dbReference type="InterPro" id="IPR021202">
    <property type="entry name" value="Rv3654c-like"/>
</dbReference>
<protein>
    <submittedName>
        <fullName evidence="4">Rv3654c family TadE-like protein</fullName>
    </submittedName>
</protein>
<evidence type="ECO:0000259" key="3">
    <source>
        <dbReference type="Pfam" id="PF13400"/>
    </source>
</evidence>
<keyword evidence="5" id="KW-1185">Reference proteome</keyword>
<proteinExistence type="predicted"/>
<keyword evidence="2" id="KW-1133">Transmembrane helix</keyword>
<keyword evidence="2" id="KW-0812">Transmembrane</keyword>
<evidence type="ECO:0000256" key="2">
    <source>
        <dbReference type="SAM" id="Phobius"/>
    </source>
</evidence>
<sequence>MSGSGSLPTAGRSPGRSSREAGRTRPAPRPSVRKWRVPRPGAGDEGMATVWTAFVACALCVVFGAVLALGQAVAARHRAGGAADLAALAAADRALWGERGACEAAARVAGAQGAALVRCSVRGDVADVTAAVALGPYRPAVRARAGPAGPPEGLRGPPAAVP</sequence>
<dbReference type="RefSeq" id="WP_391932991.1">
    <property type="nucleotide sequence ID" value="NZ_JBIBSM010000002.1"/>
</dbReference>
<keyword evidence="2" id="KW-0472">Membrane</keyword>
<dbReference type="NCBIfam" id="TIGR03816">
    <property type="entry name" value="tadE_like_DECH"/>
    <property type="match status" value="1"/>
</dbReference>
<dbReference type="Proteomes" id="UP001603013">
    <property type="component" value="Unassembled WGS sequence"/>
</dbReference>
<feature type="region of interest" description="Disordered" evidence="1">
    <location>
        <begin position="143"/>
        <end position="162"/>
    </location>
</feature>
<feature type="domain" description="Putative Flp pilus-assembly TadG-like N-terminal" evidence="3">
    <location>
        <begin position="46"/>
        <end position="92"/>
    </location>
</feature>
<feature type="transmembrane region" description="Helical" evidence="2">
    <location>
        <begin position="48"/>
        <end position="69"/>
    </location>
</feature>